<evidence type="ECO:0000313" key="1">
    <source>
        <dbReference type="EMBL" id="PIE34644.1"/>
    </source>
</evidence>
<reference evidence="1 2" key="1">
    <citation type="submission" date="2017-10" db="EMBL/GenBank/DDBJ databases">
        <title>Novel microbial diversity and functional potential in the marine mammal oral microbiome.</title>
        <authorList>
            <person name="Dudek N.K."/>
            <person name="Sun C.L."/>
            <person name="Burstein D."/>
            <person name="Kantor R.S."/>
            <person name="Aliaga Goltsman D.S."/>
            <person name="Bik E.M."/>
            <person name="Thomas B.C."/>
            <person name="Banfield J.F."/>
            <person name="Relman D.A."/>
        </authorList>
    </citation>
    <scope>NUCLEOTIDE SEQUENCE [LARGE SCALE GENOMIC DNA]</scope>
    <source>
        <strain evidence="1">DOLJORAL78_61_10</strain>
    </source>
</reference>
<gene>
    <name evidence="1" type="ORF">CSA55_00435</name>
</gene>
<protein>
    <submittedName>
        <fullName evidence="1">Uncharacterized protein</fullName>
    </submittedName>
</protein>
<dbReference type="EMBL" id="PDSL01000011">
    <property type="protein sequence ID" value="PIE34644.1"/>
    <property type="molecule type" value="Genomic_DNA"/>
</dbReference>
<comment type="caution">
    <text evidence="1">The sequence shown here is derived from an EMBL/GenBank/DDBJ whole genome shotgun (WGS) entry which is preliminary data.</text>
</comment>
<dbReference type="AlphaFoldDB" id="A0A2G6KG45"/>
<name>A0A2G6KG45_9ACTN</name>
<evidence type="ECO:0000313" key="2">
    <source>
        <dbReference type="Proteomes" id="UP000230914"/>
    </source>
</evidence>
<organism evidence="1 2">
    <name type="scientific">Ilumatobacter coccineus</name>
    <dbReference type="NCBI Taxonomy" id="467094"/>
    <lineage>
        <taxon>Bacteria</taxon>
        <taxon>Bacillati</taxon>
        <taxon>Actinomycetota</taxon>
        <taxon>Acidimicrobiia</taxon>
        <taxon>Acidimicrobiales</taxon>
        <taxon>Ilumatobacteraceae</taxon>
        <taxon>Ilumatobacter</taxon>
    </lineage>
</organism>
<proteinExistence type="predicted"/>
<accession>A0A2G6KG45</accession>
<sequence>MISSLRPSAIIRRRAGENGLLGPSTFWSLVTVGLWVHRFLSKKGKGVPEVVDVSKLGAGRNLEITTISPMTRRRRRALAKEGIRVPSLNEHRVLAQIWADRKVAQR</sequence>
<dbReference type="Proteomes" id="UP000230914">
    <property type="component" value="Unassembled WGS sequence"/>
</dbReference>